<accession>A0A4U0V8B3</accession>
<gene>
    <name evidence="2" type="ORF">B0A54_04881</name>
</gene>
<dbReference type="PANTHER" id="PTHR11937">
    <property type="entry name" value="ACTIN"/>
    <property type="match status" value="1"/>
</dbReference>
<evidence type="ECO:0000313" key="2">
    <source>
        <dbReference type="EMBL" id="TKA44115.1"/>
    </source>
</evidence>
<sequence>MASALPTTQAPLKDEYGGDEINALVLDAGSYSIRAGFAGEDTPKSVMPSYYGLTTKGERLFGENAVHLPRGDMEIKNPYDTEGVVEDWETASRLWEYSITSRLTGARQTSPSKNGLNDGATKDGDGDVPMEEDLEKMEDDERDRPLEEYPLLMSEPGWNTPKARERTIEIAMESWGVPAFFLAKNGQLAA</sequence>
<dbReference type="Gene3D" id="3.30.420.40">
    <property type="match status" value="1"/>
</dbReference>
<evidence type="ECO:0000313" key="3">
    <source>
        <dbReference type="Proteomes" id="UP000310066"/>
    </source>
</evidence>
<feature type="compositionally biased region" description="Acidic residues" evidence="1">
    <location>
        <begin position="126"/>
        <end position="141"/>
    </location>
</feature>
<dbReference type="Pfam" id="PF00022">
    <property type="entry name" value="Actin"/>
    <property type="match status" value="1"/>
</dbReference>
<name>A0A4U0V8B3_9PEZI</name>
<evidence type="ECO:0000256" key="1">
    <source>
        <dbReference type="SAM" id="MobiDB-lite"/>
    </source>
</evidence>
<reference evidence="2 3" key="1">
    <citation type="submission" date="2017-03" db="EMBL/GenBank/DDBJ databases">
        <title>Genomes of endolithic fungi from Antarctica.</title>
        <authorList>
            <person name="Coleine C."/>
            <person name="Masonjones S."/>
            <person name="Stajich J.E."/>
        </authorList>
    </citation>
    <scope>NUCLEOTIDE SEQUENCE [LARGE SCALE GENOMIC DNA]</scope>
    <source>
        <strain evidence="2 3">CCFEE 5311</strain>
    </source>
</reference>
<feature type="region of interest" description="Disordered" evidence="1">
    <location>
        <begin position="106"/>
        <end position="160"/>
    </location>
</feature>
<dbReference type="OrthoDB" id="5132116at2759"/>
<dbReference type="AlphaFoldDB" id="A0A4U0V8B3"/>
<dbReference type="EMBL" id="NAJP01000016">
    <property type="protein sequence ID" value="TKA44115.1"/>
    <property type="molecule type" value="Genomic_DNA"/>
</dbReference>
<organism evidence="2 3">
    <name type="scientific">Friedmanniomyces endolithicus</name>
    <dbReference type="NCBI Taxonomy" id="329885"/>
    <lineage>
        <taxon>Eukaryota</taxon>
        <taxon>Fungi</taxon>
        <taxon>Dikarya</taxon>
        <taxon>Ascomycota</taxon>
        <taxon>Pezizomycotina</taxon>
        <taxon>Dothideomycetes</taxon>
        <taxon>Dothideomycetidae</taxon>
        <taxon>Mycosphaerellales</taxon>
        <taxon>Teratosphaeriaceae</taxon>
        <taxon>Friedmanniomyces</taxon>
    </lineage>
</organism>
<protein>
    <recommendedName>
        <fullName evidence="4">Actin-related protein 4</fullName>
    </recommendedName>
</protein>
<feature type="compositionally biased region" description="Polar residues" evidence="1">
    <location>
        <begin position="106"/>
        <end position="115"/>
    </location>
</feature>
<dbReference type="InterPro" id="IPR043129">
    <property type="entry name" value="ATPase_NBD"/>
</dbReference>
<dbReference type="SUPFAM" id="SSF53067">
    <property type="entry name" value="Actin-like ATPase domain"/>
    <property type="match status" value="1"/>
</dbReference>
<dbReference type="InterPro" id="IPR004000">
    <property type="entry name" value="Actin"/>
</dbReference>
<evidence type="ECO:0008006" key="4">
    <source>
        <dbReference type="Google" id="ProtNLM"/>
    </source>
</evidence>
<dbReference type="Proteomes" id="UP000310066">
    <property type="component" value="Unassembled WGS sequence"/>
</dbReference>
<proteinExistence type="predicted"/>
<dbReference type="STRING" id="329885.A0A4U0V8B3"/>
<comment type="caution">
    <text evidence="2">The sequence shown here is derived from an EMBL/GenBank/DDBJ whole genome shotgun (WGS) entry which is preliminary data.</text>
</comment>